<dbReference type="Proteomes" id="UP000593565">
    <property type="component" value="Unassembled WGS sequence"/>
</dbReference>
<dbReference type="GO" id="GO:0005576">
    <property type="term" value="C:extracellular region"/>
    <property type="evidence" value="ECO:0007669"/>
    <property type="project" value="UniProtKB-SubCell"/>
</dbReference>
<feature type="chain" id="PRO_5029822419" description="TNFR-Cys domain-containing protein" evidence="11">
    <location>
        <begin position="25"/>
        <end position="408"/>
    </location>
</feature>
<evidence type="ECO:0000313" key="13">
    <source>
        <dbReference type="EMBL" id="KAF4093844.1"/>
    </source>
</evidence>
<dbReference type="Pfam" id="PF00020">
    <property type="entry name" value="TNFR_c6"/>
    <property type="match status" value="1"/>
</dbReference>
<evidence type="ECO:0000256" key="7">
    <source>
        <dbReference type="ARBA" id="ARBA00023180"/>
    </source>
</evidence>
<feature type="transmembrane region" description="Helical" evidence="10">
    <location>
        <begin position="239"/>
        <end position="257"/>
    </location>
</feature>
<feature type="repeat" description="TNFR-Cys" evidence="8">
    <location>
        <begin position="45"/>
        <end position="88"/>
    </location>
</feature>
<evidence type="ECO:0000256" key="5">
    <source>
        <dbReference type="ARBA" id="ARBA00022737"/>
    </source>
</evidence>
<comment type="subcellular location">
    <subcellularLocation>
        <location evidence="1">Secreted</location>
    </subcellularLocation>
</comment>
<feature type="disulfide bond" evidence="8">
    <location>
        <begin position="46"/>
        <end position="61"/>
    </location>
</feature>
<evidence type="ECO:0000256" key="10">
    <source>
        <dbReference type="SAM" id="Phobius"/>
    </source>
</evidence>
<comment type="caution">
    <text evidence="13">The sequence shown here is derived from an EMBL/GenBank/DDBJ whole genome shotgun (WGS) entry which is preliminary data.</text>
</comment>
<feature type="domain" description="TNFR-Cys" evidence="12">
    <location>
        <begin position="45"/>
        <end position="88"/>
    </location>
</feature>
<feature type="signal peptide" evidence="11">
    <location>
        <begin position="1"/>
        <end position="24"/>
    </location>
</feature>
<keyword evidence="10" id="KW-1133">Transmembrane helix</keyword>
<dbReference type="PROSITE" id="PS50050">
    <property type="entry name" value="TNFR_NGFR_2"/>
    <property type="match status" value="1"/>
</dbReference>
<evidence type="ECO:0000313" key="14">
    <source>
        <dbReference type="Proteomes" id="UP000593565"/>
    </source>
</evidence>
<keyword evidence="6 8" id="KW-1015">Disulfide bond</keyword>
<evidence type="ECO:0000256" key="3">
    <source>
        <dbReference type="ARBA" id="ARBA00022703"/>
    </source>
</evidence>
<dbReference type="InterPro" id="IPR052459">
    <property type="entry name" value="TNFRSF_decoy_receptor"/>
</dbReference>
<dbReference type="SUPFAM" id="SSF57586">
    <property type="entry name" value="TNF receptor-like"/>
    <property type="match status" value="1"/>
</dbReference>
<evidence type="ECO:0000256" key="9">
    <source>
        <dbReference type="SAM" id="MobiDB-lite"/>
    </source>
</evidence>
<evidence type="ECO:0000256" key="1">
    <source>
        <dbReference type="ARBA" id="ARBA00004613"/>
    </source>
</evidence>
<keyword evidence="7" id="KW-0325">Glycoprotein</keyword>
<keyword evidence="10" id="KW-0472">Membrane</keyword>
<sequence>MKNQSSLPWLVLSVLLFAIHPAKPKPCPTCDAGFHMILPDCKCKPCKAEYFWSLRNGLGTCSICTTSCTAKKNLIEVQPCTQTTDRRCQCKPGHYCPNPVNLTCRRDCEPCTNGFTKTSNLQISCQQFTDCASLGKVVIEEGSPTADRVCGHTTTHKITSIQTDDPISSSQVSLSSTIHQPNSTQAVNTSVHTVLQSSLNPDTSPGHVTAPPGVSADVRMTRETKGPVPPPEPLPKTTWIFLFLLLMFLCLLTCVCLKYKSRAIKNKLEWAGLAFERYQPVLPTARPNPPSDILVPVSDVTDTVREVQGQGSFPGKNQKVTMEHVGKADGINNTVGSIFIYSPGMVILGSNSNEKKEEAETGTEDVGEDTCLMSVPQQESSSDEDFVRLATQEELGKELSIPIPATSK</sequence>
<keyword evidence="5" id="KW-0677">Repeat</keyword>
<proteinExistence type="predicted"/>
<dbReference type="PANTHER" id="PTHR23097:SF90">
    <property type="entry name" value="TUMOR NECROSIS FACTOR RECEPTOR SUPERFAMILY MEMBER 11B"/>
    <property type="match status" value="1"/>
</dbReference>
<keyword evidence="4 11" id="KW-0732">Signal</keyword>
<reference evidence="13 14" key="1">
    <citation type="submission" date="2020-02" db="EMBL/GenBank/DDBJ databases">
        <title>A chromosome-scale genome assembly of the black bullhead catfish (Ameiurus melas).</title>
        <authorList>
            <person name="Wen M."/>
            <person name="Zham M."/>
            <person name="Cabau C."/>
            <person name="Klopp C."/>
            <person name="Donnadieu C."/>
            <person name="Roques C."/>
            <person name="Bouchez O."/>
            <person name="Lampietro C."/>
            <person name="Jouanno E."/>
            <person name="Herpin A."/>
            <person name="Louis A."/>
            <person name="Berthelot C."/>
            <person name="Parey E."/>
            <person name="Roest-Crollius H."/>
            <person name="Braasch I."/>
            <person name="Postlethwait J."/>
            <person name="Robinson-Rechavi M."/>
            <person name="Echchiki A."/>
            <person name="Begum T."/>
            <person name="Montfort J."/>
            <person name="Schartl M."/>
            <person name="Bobe J."/>
            <person name="Guiguen Y."/>
        </authorList>
    </citation>
    <scope>NUCLEOTIDE SEQUENCE [LARGE SCALE GENOMIC DNA]</scope>
    <source>
        <strain evidence="13">M_S1</strain>
        <tissue evidence="13">Blood</tissue>
    </source>
</reference>
<protein>
    <recommendedName>
        <fullName evidence="12">TNFR-Cys domain-containing protein</fullName>
    </recommendedName>
</protein>
<evidence type="ECO:0000256" key="2">
    <source>
        <dbReference type="ARBA" id="ARBA00022525"/>
    </source>
</evidence>
<dbReference type="EMBL" id="JAAGNN010000001">
    <property type="protein sequence ID" value="KAF4093844.1"/>
    <property type="molecule type" value="Genomic_DNA"/>
</dbReference>
<evidence type="ECO:0000256" key="4">
    <source>
        <dbReference type="ARBA" id="ARBA00022729"/>
    </source>
</evidence>
<dbReference type="GO" id="GO:0006915">
    <property type="term" value="P:apoptotic process"/>
    <property type="evidence" value="ECO:0007669"/>
    <property type="project" value="UniProtKB-KW"/>
</dbReference>
<dbReference type="InterPro" id="IPR001368">
    <property type="entry name" value="TNFR/NGFR_Cys_rich_reg"/>
</dbReference>
<evidence type="ECO:0000256" key="8">
    <source>
        <dbReference type="PROSITE-ProRule" id="PRU00206"/>
    </source>
</evidence>
<keyword evidence="10" id="KW-0812">Transmembrane</keyword>
<comment type="caution">
    <text evidence="8">Lacks conserved residue(s) required for the propagation of feature annotation.</text>
</comment>
<organism evidence="13 14">
    <name type="scientific">Ameiurus melas</name>
    <name type="common">Black bullhead</name>
    <name type="synonym">Silurus melas</name>
    <dbReference type="NCBI Taxonomy" id="219545"/>
    <lineage>
        <taxon>Eukaryota</taxon>
        <taxon>Metazoa</taxon>
        <taxon>Chordata</taxon>
        <taxon>Craniata</taxon>
        <taxon>Vertebrata</taxon>
        <taxon>Euteleostomi</taxon>
        <taxon>Actinopterygii</taxon>
        <taxon>Neopterygii</taxon>
        <taxon>Teleostei</taxon>
        <taxon>Ostariophysi</taxon>
        <taxon>Siluriformes</taxon>
        <taxon>Ictaluridae</taxon>
        <taxon>Ameiurus</taxon>
    </lineage>
</organism>
<dbReference type="AlphaFoldDB" id="A0A7J6BFK3"/>
<accession>A0A7J6BFK3</accession>
<keyword evidence="2" id="KW-0964">Secreted</keyword>
<gene>
    <name evidence="13" type="ORF">AMELA_G00006320</name>
</gene>
<keyword evidence="3" id="KW-0053">Apoptosis</keyword>
<feature type="region of interest" description="Disordered" evidence="9">
    <location>
        <begin position="198"/>
        <end position="231"/>
    </location>
</feature>
<dbReference type="Gene3D" id="2.10.50.10">
    <property type="entry name" value="Tumor Necrosis Factor Receptor, subunit A, domain 2"/>
    <property type="match status" value="2"/>
</dbReference>
<evidence type="ECO:0000259" key="12">
    <source>
        <dbReference type="PROSITE" id="PS50050"/>
    </source>
</evidence>
<dbReference type="PANTHER" id="PTHR23097">
    <property type="entry name" value="TUMOR NECROSIS FACTOR RECEPTOR SUPERFAMILY MEMBER"/>
    <property type="match status" value="1"/>
</dbReference>
<evidence type="ECO:0000256" key="6">
    <source>
        <dbReference type="ARBA" id="ARBA00023157"/>
    </source>
</evidence>
<dbReference type="SMART" id="SM00208">
    <property type="entry name" value="TNFR"/>
    <property type="match status" value="2"/>
</dbReference>
<evidence type="ECO:0000256" key="11">
    <source>
        <dbReference type="SAM" id="SignalP"/>
    </source>
</evidence>
<keyword evidence="14" id="KW-1185">Reference proteome</keyword>
<name>A0A7J6BFK3_AMEME</name>